<keyword evidence="2" id="KW-1185">Reference proteome</keyword>
<comment type="caution">
    <text evidence="1">The sequence shown here is derived from an EMBL/GenBank/DDBJ whole genome shotgun (WGS) entry which is preliminary data.</text>
</comment>
<gene>
    <name evidence="1" type="ORF">H8792_007920</name>
</gene>
<evidence type="ECO:0000313" key="2">
    <source>
        <dbReference type="Proteomes" id="UP001193680"/>
    </source>
</evidence>
<proteinExistence type="predicted"/>
<organism evidence="1 2">
    <name type="scientific">Thiomicrorhabdus heinhorstiae</name>
    <dbReference type="NCBI Taxonomy" id="2748010"/>
    <lineage>
        <taxon>Bacteria</taxon>
        <taxon>Pseudomonadati</taxon>
        <taxon>Pseudomonadota</taxon>
        <taxon>Gammaproteobacteria</taxon>
        <taxon>Thiotrichales</taxon>
        <taxon>Piscirickettsiaceae</taxon>
        <taxon>Thiomicrorhabdus</taxon>
    </lineage>
</organism>
<dbReference type="EMBL" id="JACBGI020000014">
    <property type="protein sequence ID" value="MBF6058266.1"/>
    <property type="molecule type" value="Genomic_DNA"/>
</dbReference>
<sequence>MAEKVKPAEELRQSKRLRRGFWVSEDDMSFDIPFLGHDVNLTGLSFWLESAEHFLPGQRINLWLRNAVSDETYNLEAVEVISVRQVGDLYLCGCHIAQVGSEQLLAHSRLLSSQNQKAKEVSIDSFNEFNLVSPLNQLTQDLSEIEDAAMALDLAMVQWSEQHRIGDFLLKDLKSVISLVEPDLVESIEHFCDFYASSQNQSLALLTLAKLLIHSPDSPNEKLEWQGFLADFEARYVNKTLQIAYDYMHQGMSAEEALLQSKQDLEDKLA</sequence>
<accession>A0ABS0BZH9</accession>
<evidence type="ECO:0000313" key="1">
    <source>
        <dbReference type="EMBL" id="MBF6058266.1"/>
    </source>
</evidence>
<dbReference type="RefSeq" id="WP_185978411.1">
    <property type="nucleotide sequence ID" value="NZ_JACBGI020000014.1"/>
</dbReference>
<name>A0ABS0BZH9_9GAMM</name>
<dbReference type="Proteomes" id="UP001193680">
    <property type="component" value="Unassembled WGS sequence"/>
</dbReference>
<reference evidence="1 2" key="1">
    <citation type="submission" date="2020-06" db="EMBL/GenBank/DDBJ databases">
        <authorList>
            <person name="Scott K."/>
        </authorList>
    </citation>
    <scope>NUCLEOTIDE SEQUENCE [LARGE SCALE GENOMIC DNA]</scope>
    <source>
        <strain evidence="1 2">HH1</strain>
    </source>
</reference>
<reference evidence="1 2" key="2">
    <citation type="submission" date="2020-11" db="EMBL/GenBank/DDBJ databases">
        <title>Sulfur oxidizing isolate from Hospital Hole Sinkhole.</title>
        <authorList>
            <person name="Scott K.M."/>
        </authorList>
    </citation>
    <scope>NUCLEOTIDE SEQUENCE [LARGE SCALE GENOMIC DNA]</scope>
    <source>
        <strain evidence="1 2">HH1</strain>
    </source>
</reference>
<protein>
    <submittedName>
        <fullName evidence="1">PilZ domain-containing protein</fullName>
    </submittedName>
</protein>